<dbReference type="GO" id="GO:0008654">
    <property type="term" value="P:phospholipid biosynthetic process"/>
    <property type="evidence" value="ECO:0007669"/>
    <property type="project" value="UniProtKB-KW"/>
</dbReference>
<dbReference type="InterPro" id="IPR002123">
    <property type="entry name" value="Plipid/glycerol_acylTrfase"/>
</dbReference>
<evidence type="ECO:0000256" key="5">
    <source>
        <dbReference type="ARBA" id="ARBA00022679"/>
    </source>
</evidence>
<evidence type="ECO:0000256" key="12">
    <source>
        <dbReference type="ARBA" id="ARBA00023315"/>
    </source>
</evidence>
<keyword evidence="4" id="KW-0444">Lipid biosynthesis</keyword>
<evidence type="ECO:0000259" key="15">
    <source>
        <dbReference type="SMART" id="SM00563"/>
    </source>
</evidence>
<keyword evidence="9 14" id="KW-0472">Membrane</keyword>
<evidence type="ECO:0000256" key="10">
    <source>
        <dbReference type="ARBA" id="ARBA00023209"/>
    </source>
</evidence>
<dbReference type="InterPro" id="IPR045252">
    <property type="entry name" value="LPCAT1-like"/>
</dbReference>
<comment type="caution">
    <text evidence="16">The sequence shown here is derived from an EMBL/GenBank/DDBJ whole genome shotgun (WGS) entry which is preliminary data.</text>
</comment>
<accession>A0A699YQM0</accession>
<keyword evidence="12 16" id="KW-0012">Acyltransferase</keyword>
<evidence type="ECO:0000256" key="1">
    <source>
        <dbReference type="ARBA" id="ARBA00004370"/>
    </source>
</evidence>
<keyword evidence="10" id="KW-0594">Phospholipid biosynthesis</keyword>
<dbReference type="EMBL" id="BLLF01000205">
    <property type="protein sequence ID" value="GFH09054.1"/>
    <property type="molecule type" value="Genomic_DNA"/>
</dbReference>
<evidence type="ECO:0000256" key="13">
    <source>
        <dbReference type="SAM" id="MobiDB-lite"/>
    </source>
</evidence>
<evidence type="ECO:0000256" key="8">
    <source>
        <dbReference type="ARBA" id="ARBA00023098"/>
    </source>
</evidence>
<dbReference type="Pfam" id="PF01553">
    <property type="entry name" value="Acyltransferase"/>
    <property type="match status" value="1"/>
</dbReference>
<dbReference type="CDD" id="cd07991">
    <property type="entry name" value="LPLAT_LPCAT1-like"/>
    <property type="match status" value="1"/>
</dbReference>
<dbReference type="AlphaFoldDB" id="A0A699YQM0"/>
<evidence type="ECO:0000256" key="4">
    <source>
        <dbReference type="ARBA" id="ARBA00022516"/>
    </source>
</evidence>
<evidence type="ECO:0000256" key="2">
    <source>
        <dbReference type="ARBA" id="ARBA00005189"/>
    </source>
</evidence>
<evidence type="ECO:0000313" key="17">
    <source>
        <dbReference type="Proteomes" id="UP000485058"/>
    </source>
</evidence>
<evidence type="ECO:0000256" key="7">
    <source>
        <dbReference type="ARBA" id="ARBA00022989"/>
    </source>
</evidence>
<protein>
    <submittedName>
        <fullName evidence="16">Glycerol-3-phosphate acyltransferase</fullName>
    </submittedName>
</protein>
<comment type="pathway">
    <text evidence="2">Lipid metabolism.</text>
</comment>
<dbReference type="GO" id="GO:0004366">
    <property type="term" value="F:glycerol-3-phosphate O-acyltransferase activity"/>
    <property type="evidence" value="ECO:0007669"/>
    <property type="project" value="TreeGrafter"/>
</dbReference>
<feature type="transmembrane region" description="Helical" evidence="14">
    <location>
        <begin position="155"/>
        <end position="172"/>
    </location>
</feature>
<evidence type="ECO:0000256" key="11">
    <source>
        <dbReference type="ARBA" id="ARBA00023264"/>
    </source>
</evidence>
<evidence type="ECO:0000256" key="9">
    <source>
        <dbReference type="ARBA" id="ARBA00023136"/>
    </source>
</evidence>
<reference evidence="16 17" key="1">
    <citation type="submission" date="2020-02" db="EMBL/GenBank/DDBJ databases">
        <title>Draft genome sequence of Haematococcus lacustris strain NIES-144.</title>
        <authorList>
            <person name="Morimoto D."/>
            <person name="Nakagawa S."/>
            <person name="Yoshida T."/>
            <person name="Sawayama S."/>
        </authorList>
    </citation>
    <scope>NUCLEOTIDE SEQUENCE [LARGE SCALE GENOMIC DNA]</scope>
    <source>
        <strain evidence="16 17">NIES-144</strain>
    </source>
</reference>
<organism evidence="16 17">
    <name type="scientific">Haematococcus lacustris</name>
    <name type="common">Green alga</name>
    <name type="synonym">Haematococcus pluvialis</name>
    <dbReference type="NCBI Taxonomy" id="44745"/>
    <lineage>
        <taxon>Eukaryota</taxon>
        <taxon>Viridiplantae</taxon>
        <taxon>Chlorophyta</taxon>
        <taxon>core chlorophytes</taxon>
        <taxon>Chlorophyceae</taxon>
        <taxon>CS clade</taxon>
        <taxon>Chlamydomonadales</taxon>
        <taxon>Haematococcaceae</taxon>
        <taxon>Haematococcus</taxon>
    </lineage>
</organism>
<dbReference type="PANTHER" id="PTHR23063">
    <property type="entry name" value="PHOSPHOLIPID ACYLTRANSFERASE"/>
    <property type="match status" value="1"/>
</dbReference>
<sequence length="390" mass="42868">MHMALTSVGSCNVATGPLPGLRDAGHGVPSRRSLDNASDEMVAFASSRGPDTEALASEMENAYAQAEQQRRLQSSHSMAIPEDGGPPSSSHPPLLADMLNISHVLTDGATAIVDDSFNKCFTSMAPDPWNWNAYLWPEWVLGVVLRYCILFPIRLVALLVLSLLVVAAFFVVEALLHGGWVGFIQTRILNSLGCLWFNRNDLKDRHVVAARMREHASSADSVPLLIFPEGTCVNNEYCVLFKRGAFDLGATVCPIAIKYNKIFVDAFWNSRRQSFGQHLLRLMTSWALVCDVWFLEPQTRGPDETADQFAGRVQRIIAETAGLKVVPWDGYLKYYNLGTAKPGLVEKRRKVMADVLRGHLAHIAQQARPITAEGGVPPAQPVPPAVKKAQ</sequence>
<evidence type="ECO:0000256" key="14">
    <source>
        <dbReference type="SAM" id="Phobius"/>
    </source>
</evidence>
<keyword evidence="6 14" id="KW-0812">Transmembrane</keyword>
<dbReference type="SUPFAM" id="SSF69593">
    <property type="entry name" value="Glycerol-3-phosphate (1)-acyltransferase"/>
    <property type="match status" value="1"/>
</dbReference>
<dbReference type="GO" id="GO:0016020">
    <property type="term" value="C:membrane"/>
    <property type="evidence" value="ECO:0007669"/>
    <property type="project" value="UniProtKB-SubCell"/>
</dbReference>
<comment type="subcellular location">
    <subcellularLocation>
        <location evidence="1">Membrane</location>
    </subcellularLocation>
</comment>
<keyword evidence="7 14" id="KW-1133">Transmembrane helix</keyword>
<dbReference type="SMART" id="SM00563">
    <property type="entry name" value="PlsC"/>
    <property type="match status" value="1"/>
</dbReference>
<proteinExistence type="inferred from homology"/>
<keyword evidence="5 16" id="KW-0808">Transferase</keyword>
<dbReference type="GO" id="GO:0019432">
    <property type="term" value="P:triglyceride biosynthetic process"/>
    <property type="evidence" value="ECO:0007669"/>
    <property type="project" value="TreeGrafter"/>
</dbReference>
<evidence type="ECO:0000313" key="16">
    <source>
        <dbReference type="EMBL" id="GFH09054.1"/>
    </source>
</evidence>
<feature type="region of interest" description="Disordered" evidence="13">
    <location>
        <begin position="371"/>
        <end position="390"/>
    </location>
</feature>
<comment type="similarity">
    <text evidence="3">Belongs to the 1-acyl-sn-glycerol-3-phosphate acyltransferase family.</text>
</comment>
<gene>
    <name evidence="16" type="ORF">HaLaN_04126</name>
</gene>
<keyword evidence="8" id="KW-0443">Lipid metabolism</keyword>
<keyword evidence="11" id="KW-1208">Phospholipid metabolism</keyword>
<feature type="region of interest" description="Disordered" evidence="13">
    <location>
        <begin position="1"/>
        <end position="50"/>
    </location>
</feature>
<dbReference type="GO" id="GO:0005783">
    <property type="term" value="C:endoplasmic reticulum"/>
    <property type="evidence" value="ECO:0007669"/>
    <property type="project" value="TreeGrafter"/>
</dbReference>
<dbReference type="PANTHER" id="PTHR23063:SF2">
    <property type="entry name" value="GLYCEROL-3-PHOSPHATE ACYLTRANSFERASE 4, ISOFORM D-RELATED"/>
    <property type="match status" value="1"/>
</dbReference>
<feature type="domain" description="Phospholipid/glycerol acyltransferase" evidence="15">
    <location>
        <begin position="157"/>
        <end position="260"/>
    </location>
</feature>
<name>A0A699YQM0_HAELA</name>
<dbReference type="Proteomes" id="UP000485058">
    <property type="component" value="Unassembled WGS sequence"/>
</dbReference>
<evidence type="ECO:0000256" key="3">
    <source>
        <dbReference type="ARBA" id="ARBA00008655"/>
    </source>
</evidence>
<keyword evidence="17" id="KW-1185">Reference proteome</keyword>
<evidence type="ECO:0000256" key="6">
    <source>
        <dbReference type="ARBA" id="ARBA00022692"/>
    </source>
</evidence>